<evidence type="ECO:0000313" key="17">
    <source>
        <dbReference type="Proteomes" id="UP000236379"/>
    </source>
</evidence>
<dbReference type="RefSeq" id="WP_103310369.1">
    <property type="nucleotide sequence ID" value="NZ_PPPD01000001.1"/>
</dbReference>
<keyword evidence="7 16" id="KW-0645">Protease</keyword>
<evidence type="ECO:0000256" key="6">
    <source>
        <dbReference type="ARBA" id="ARBA00022490"/>
    </source>
</evidence>
<feature type="binding site" evidence="13">
    <location>
        <position position="377"/>
    </location>
    <ligand>
        <name>Zn(2+)</name>
        <dbReference type="ChEBI" id="CHEBI:29105"/>
        <note>catalytic</note>
    </ligand>
</feature>
<dbReference type="InterPro" id="IPR001930">
    <property type="entry name" value="Peptidase_M1"/>
</dbReference>
<dbReference type="PANTHER" id="PTHR45726:SF3">
    <property type="entry name" value="LEUKOTRIENE A-4 HYDROLASE"/>
    <property type="match status" value="1"/>
</dbReference>
<dbReference type="PRINTS" id="PR00756">
    <property type="entry name" value="ALADIPTASE"/>
</dbReference>
<dbReference type="GO" id="GO:0006508">
    <property type="term" value="P:proteolysis"/>
    <property type="evidence" value="ECO:0007669"/>
    <property type="project" value="UniProtKB-KW"/>
</dbReference>
<keyword evidence="8 13" id="KW-0479">Metal-binding</keyword>
<feature type="domain" description="Peptidase M1 membrane alanine aminopeptidase" evidence="14">
    <location>
        <begin position="346"/>
        <end position="477"/>
    </location>
</feature>
<keyword evidence="6" id="KW-0963">Cytoplasm</keyword>
<accession>A0A2K3UVJ3</accession>
<dbReference type="SUPFAM" id="SSF55486">
    <property type="entry name" value="Metalloproteases ('zincins'), catalytic domain"/>
    <property type="match status" value="1"/>
</dbReference>
<evidence type="ECO:0000256" key="7">
    <source>
        <dbReference type="ARBA" id="ARBA00022670"/>
    </source>
</evidence>
<keyword evidence="11 16" id="KW-0482">Metalloprotease</keyword>
<comment type="similarity">
    <text evidence="3">Belongs to the peptidase M1 family.</text>
</comment>
<comment type="catalytic activity">
    <reaction evidence="1">
        <text>Release of an N-terminal amino acid, Xaa-|-Yaa- from a peptide, amide or arylamide. Xaa is preferably Ala, but may be most amino acids including Pro (slow action). When a terminal hydrophobic residue is followed by a prolyl residue, the two may be released as an intact Xaa-Pro dipeptide.</text>
        <dbReference type="EC" id="3.4.11.2"/>
    </reaction>
</comment>
<dbReference type="Gene3D" id="2.60.40.1730">
    <property type="entry name" value="tricorn interacting facor f3 domain"/>
    <property type="match status" value="1"/>
</dbReference>
<comment type="caution">
    <text evidence="16">The sequence shown here is derived from an EMBL/GenBank/DDBJ whole genome shotgun (WGS) entry which is preliminary data.</text>
</comment>
<feature type="binding site" evidence="13">
    <location>
        <position position="358"/>
    </location>
    <ligand>
        <name>Zn(2+)</name>
        <dbReference type="ChEBI" id="CHEBI:29105"/>
        <note>catalytic</note>
    </ligand>
</feature>
<dbReference type="InterPro" id="IPR042097">
    <property type="entry name" value="Aminopeptidase_N-like_N_sf"/>
</dbReference>
<dbReference type="GO" id="GO:0008237">
    <property type="term" value="F:metallopeptidase activity"/>
    <property type="evidence" value="ECO:0007669"/>
    <property type="project" value="UniProtKB-KW"/>
</dbReference>
<dbReference type="EMBL" id="PPPD01000001">
    <property type="protein sequence ID" value="PNY80547.1"/>
    <property type="molecule type" value="Genomic_DNA"/>
</dbReference>
<evidence type="ECO:0000256" key="13">
    <source>
        <dbReference type="PIRSR" id="PIRSR634015-3"/>
    </source>
</evidence>
<feature type="domain" description="Aminopeptidase N-like N-terminal" evidence="15">
    <location>
        <begin position="77"/>
        <end position="256"/>
    </location>
</feature>
<dbReference type="EC" id="3.4.11.2" evidence="4"/>
<reference evidence="16 17" key="1">
    <citation type="submission" date="2018-01" db="EMBL/GenBank/DDBJ databases">
        <title>Deinococcus koreensis sp. nov., a radiation-resistant bacterium isolated from river water.</title>
        <authorList>
            <person name="Choi A."/>
        </authorList>
    </citation>
    <scope>NUCLEOTIDE SEQUENCE [LARGE SCALE GENOMIC DNA]</scope>
    <source>
        <strain evidence="16 17">SJW1-2</strain>
    </source>
</reference>
<protein>
    <recommendedName>
        <fullName evidence="5">Aminopeptidase N</fullName>
        <ecNumber evidence="4">3.4.11.2</ecNumber>
    </recommendedName>
</protein>
<name>A0A2K3UVJ3_9DEIO</name>
<dbReference type="PANTHER" id="PTHR45726">
    <property type="entry name" value="LEUKOTRIENE A-4 HYDROLASE"/>
    <property type="match status" value="1"/>
</dbReference>
<evidence type="ECO:0000256" key="4">
    <source>
        <dbReference type="ARBA" id="ARBA00012564"/>
    </source>
</evidence>
<evidence type="ECO:0000256" key="9">
    <source>
        <dbReference type="ARBA" id="ARBA00022801"/>
    </source>
</evidence>
<dbReference type="SUPFAM" id="SSF63737">
    <property type="entry name" value="Leukotriene A4 hydrolase N-terminal domain"/>
    <property type="match status" value="1"/>
</dbReference>
<comment type="cofactor">
    <cofactor evidence="13">
        <name>Zn(2+)</name>
        <dbReference type="ChEBI" id="CHEBI:29105"/>
    </cofactor>
    <text evidence="13">Binds 1 zinc ion per subunit.</text>
</comment>
<keyword evidence="17" id="KW-1185">Reference proteome</keyword>
<feature type="binding site" evidence="13">
    <location>
        <position position="354"/>
    </location>
    <ligand>
        <name>Zn(2+)</name>
        <dbReference type="ChEBI" id="CHEBI:29105"/>
        <note>catalytic</note>
    </ligand>
</feature>
<feature type="active site" description="Proton donor" evidence="12">
    <location>
        <position position="428"/>
    </location>
</feature>
<keyword evidence="9" id="KW-0378">Hydrolase</keyword>
<dbReference type="InterPro" id="IPR045357">
    <property type="entry name" value="Aminopeptidase_N-like_N"/>
</dbReference>
<dbReference type="Gene3D" id="1.10.390.10">
    <property type="entry name" value="Neutral Protease Domain 2"/>
    <property type="match status" value="1"/>
</dbReference>
<dbReference type="InterPro" id="IPR034015">
    <property type="entry name" value="M1_LTA4H"/>
</dbReference>
<evidence type="ECO:0000259" key="15">
    <source>
        <dbReference type="Pfam" id="PF17900"/>
    </source>
</evidence>
<evidence type="ECO:0000256" key="2">
    <source>
        <dbReference type="ARBA" id="ARBA00004496"/>
    </source>
</evidence>
<gene>
    <name evidence="16" type="ORF">CVO96_03475</name>
</gene>
<dbReference type="GO" id="GO:0005737">
    <property type="term" value="C:cytoplasm"/>
    <property type="evidence" value="ECO:0007669"/>
    <property type="project" value="UniProtKB-SubCell"/>
</dbReference>
<dbReference type="CDD" id="cd09603">
    <property type="entry name" value="M1_APN_like"/>
    <property type="match status" value="1"/>
</dbReference>
<evidence type="ECO:0000256" key="10">
    <source>
        <dbReference type="ARBA" id="ARBA00022833"/>
    </source>
</evidence>
<organism evidence="16 17">
    <name type="scientific">Deinococcus koreensis</name>
    <dbReference type="NCBI Taxonomy" id="2054903"/>
    <lineage>
        <taxon>Bacteria</taxon>
        <taxon>Thermotogati</taxon>
        <taxon>Deinococcota</taxon>
        <taxon>Deinococci</taxon>
        <taxon>Deinococcales</taxon>
        <taxon>Deinococcaceae</taxon>
        <taxon>Deinococcus</taxon>
    </lineage>
</organism>
<proteinExistence type="inferred from homology"/>
<evidence type="ECO:0000256" key="11">
    <source>
        <dbReference type="ARBA" id="ARBA00023049"/>
    </source>
</evidence>
<comment type="subcellular location">
    <subcellularLocation>
        <location evidence="2">Cytoplasm</location>
    </subcellularLocation>
</comment>
<dbReference type="Proteomes" id="UP000236379">
    <property type="component" value="Unassembled WGS sequence"/>
</dbReference>
<dbReference type="GO" id="GO:0008270">
    <property type="term" value="F:zinc ion binding"/>
    <property type="evidence" value="ECO:0007669"/>
    <property type="project" value="InterPro"/>
</dbReference>
<evidence type="ECO:0000256" key="1">
    <source>
        <dbReference type="ARBA" id="ARBA00000098"/>
    </source>
</evidence>
<evidence type="ECO:0000256" key="5">
    <source>
        <dbReference type="ARBA" id="ARBA00015611"/>
    </source>
</evidence>
<dbReference type="OrthoDB" id="9814383at2"/>
<feature type="active site" description="Proton acceptor" evidence="12">
    <location>
        <position position="355"/>
    </location>
</feature>
<dbReference type="Pfam" id="PF17900">
    <property type="entry name" value="Peptidase_M1_N"/>
    <property type="match status" value="1"/>
</dbReference>
<evidence type="ECO:0000256" key="3">
    <source>
        <dbReference type="ARBA" id="ARBA00010136"/>
    </source>
</evidence>
<sequence>MTARARRRLAQWWRPALLAGLGTWGPVGAQALISQAGPAQLAVPALPSILAPAANPAQPIGDSIFPALGQAGLDVRHYDLSLQVDQPGTLGLRVGAVLTLAATRPLEQVSLDFLGPAVQEVRWNGQAVAWQQDRAAGKLRITPAAALQPGRTAQLSVRYAGQAGTRRDPELNLSLGWQGVPAGPSQPAANYTFSEPDGARTFLPVNDHPSDPATFTTRITVPRGYVAAASGVLRAEEAVPGGRVFTFEQAQPIPAYALAIHVNQFQTVQAPAVPVGVGGAGVQRRDYFPPAADGTIRAPYLRLGDMLGVLSGWFGPFPFAAHGAAVISPRVPALETATLMTMPLASSFERVIVHETAHQWFGDRVVLGDWADVWLNEGFATYAELLWLESRGENGASVVAAWYERVRDQATRPLVARREGELFDTSAYVRGALALHALRSAVGDDAFRRFLRAYVAQFSTRPVRTADLLAFTRQELGPVAQTVLRVWVESPTLPPLPVLARPAAQP</sequence>
<dbReference type="InterPro" id="IPR027268">
    <property type="entry name" value="Peptidase_M4/M1_CTD_sf"/>
</dbReference>
<dbReference type="InterPro" id="IPR014782">
    <property type="entry name" value="Peptidase_M1_dom"/>
</dbReference>
<evidence type="ECO:0000256" key="12">
    <source>
        <dbReference type="PIRSR" id="PIRSR634015-1"/>
    </source>
</evidence>
<dbReference type="GO" id="GO:0016285">
    <property type="term" value="F:alanyl aminopeptidase activity"/>
    <property type="evidence" value="ECO:0007669"/>
    <property type="project" value="UniProtKB-EC"/>
</dbReference>
<evidence type="ECO:0000259" key="14">
    <source>
        <dbReference type="Pfam" id="PF01433"/>
    </source>
</evidence>
<evidence type="ECO:0000313" key="16">
    <source>
        <dbReference type="EMBL" id="PNY80547.1"/>
    </source>
</evidence>
<keyword evidence="10 13" id="KW-0862">Zinc</keyword>
<evidence type="ECO:0000256" key="8">
    <source>
        <dbReference type="ARBA" id="ARBA00022723"/>
    </source>
</evidence>
<dbReference type="AlphaFoldDB" id="A0A2K3UVJ3"/>
<dbReference type="Pfam" id="PF01433">
    <property type="entry name" value="Peptidase_M1"/>
    <property type="match status" value="1"/>
</dbReference>